<evidence type="ECO:0000256" key="1">
    <source>
        <dbReference type="SAM" id="Phobius"/>
    </source>
</evidence>
<keyword evidence="1" id="KW-0472">Membrane</keyword>
<keyword evidence="3" id="KW-1185">Reference proteome</keyword>
<evidence type="ECO:0000313" key="2">
    <source>
        <dbReference type="EMBL" id="KAF8784775.1"/>
    </source>
</evidence>
<evidence type="ECO:0000313" key="3">
    <source>
        <dbReference type="Proteomes" id="UP000807504"/>
    </source>
</evidence>
<sequence>MNGVGTLWAVVVWVMSGVGTLWAVVARVMSGVGTLWAVVARVMSGVGTLWVVVGAGNEWCRNLVAVVARVMSGVETCGPLWRGCNEWCRNWWCRFGVCGREQWLSILIDEGVQTGTSYFNFEKCDREPSQAHGFLDFKSAIHEEQHPKAVFTDSFWNLENNISKCY</sequence>
<accession>A0A8T0F396</accession>
<name>A0A8T0F396_ARGBR</name>
<dbReference type="EMBL" id="JABXBU010000030">
    <property type="protein sequence ID" value="KAF8784775.1"/>
    <property type="molecule type" value="Genomic_DNA"/>
</dbReference>
<dbReference type="Proteomes" id="UP000807504">
    <property type="component" value="Unassembled WGS sequence"/>
</dbReference>
<comment type="caution">
    <text evidence="2">The sequence shown here is derived from an EMBL/GenBank/DDBJ whole genome shotgun (WGS) entry which is preliminary data.</text>
</comment>
<feature type="transmembrane region" description="Helical" evidence="1">
    <location>
        <begin position="6"/>
        <end position="25"/>
    </location>
</feature>
<dbReference type="AlphaFoldDB" id="A0A8T0F396"/>
<protein>
    <submittedName>
        <fullName evidence="2">Uncharacterized protein</fullName>
    </submittedName>
</protein>
<reference evidence="2" key="2">
    <citation type="submission" date="2020-06" db="EMBL/GenBank/DDBJ databases">
        <authorList>
            <person name="Sheffer M."/>
        </authorList>
    </citation>
    <scope>NUCLEOTIDE SEQUENCE</scope>
</reference>
<keyword evidence="1" id="KW-0812">Transmembrane</keyword>
<reference evidence="2" key="1">
    <citation type="journal article" date="2020" name="bioRxiv">
        <title>Chromosome-level reference genome of the European wasp spider Argiope bruennichi: a resource for studies on range expansion and evolutionary adaptation.</title>
        <authorList>
            <person name="Sheffer M.M."/>
            <person name="Hoppe A."/>
            <person name="Krehenwinkel H."/>
            <person name="Uhl G."/>
            <person name="Kuss A.W."/>
            <person name="Jensen L."/>
            <person name="Jensen C."/>
            <person name="Gillespie R.G."/>
            <person name="Hoff K.J."/>
            <person name="Prost S."/>
        </authorList>
    </citation>
    <scope>NUCLEOTIDE SEQUENCE</scope>
</reference>
<organism evidence="2 3">
    <name type="scientific">Argiope bruennichi</name>
    <name type="common">Wasp spider</name>
    <name type="synonym">Aranea bruennichi</name>
    <dbReference type="NCBI Taxonomy" id="94029"/>
    <lineage>
        <taxon>Eukaryota</taxon>
        <taxon>Metazoa</taxon>
        <taxon>Ecdysozoa</taxon>
        <taxon>Arthropoda</taxon>
        <taxon>Chelicerata</taxon>
        <taxon>Arachnida</taxon>
        <taxon>Araneae</taxon>
        <taxon>Araneomorphae</taxon>
        <taxon>Entelegynae</taxon>
        <taxon>Araneoidea</taxon>
        <taxon>Araneidae</taxon>
        <taxon>Argiope</taxon>
    </lineage>
</organism>
<feature type="transmembrane region" description="Helical" evidence="1">
    <location>
        <begin position="32"/>
        <end position="53"/>
    </location>
</feature>
<keyword evidence="1" id="KW-1133">Transmembrane helix</keyword>
<gene>
    <name evidence="2" type="ORF">HNY73_010413</name>
</gene>
<proteinExistence type="predicted"/>